<evidence type="ECO:0000313" key="1">
    <source>
        <dbReference type="EnsemblPlants" id="TuG1812G0600001278.01.T01.cds271887"/>
    </source>
</evidence>
<proteinExistence type="predicted"/>
<organism evidence="1 2">
    <name type="scientific">Triticum urartu</name>
    <name type="common">Red wild einkorn</name>
    <name type="synonym">Crithodium urartu</name>
    <dbReference type="NCBI Taxonomy" id="4572"/>
    <lineage>
        <taxon>Eukaryota</taxon>
        <taxon>Viridiplantae</taxon>
        <taxon>Streptophyta</taxon>
        <taxon>Embryophyta</taxon>
        <taxon>Tracheophyta</taxon>
        <taxon>Spermatophyta</taxon>
        <taxon>Magnoliopsida</taxon>
        <taxon>Liliopsida</taxon>
        <taxon>Poales</taxon>
        <taxon>Poaceae</taxon>
        <taxon>BOP clade</taxon>
        <taxon>Pooideae</taxon>
        <taxon>Triticodae</taxon>
        <taxon>Triticeae</taxon>
        <taxon>Triticinae</taxon>
        <taxon>Triticum</taxon>
    </lineage>
</organism>
<dbReference type="AlphaFoldDB" id="A0A8R7QQR3"/>
<keyword evidence="2" id="KW-1185">Reference proteome</keyword>
<accession>A0A8R7QQR3</accession>
<name>A0A8R7QQR3_TRIUA</name>
<sequence length="54" mass="5746">MNVLDEIVIIVIKAVEHVGAEILISKRLTNRGQGVGEASHLGEVLSDGETAEFS</sequence>
<dbReference type="EnsemblPlants" id="TuG1812G0600001278.01.T01">
    <property type="protein sequence ID" value="TuG1812G0600001278.01.T01.cds271887"/>
    <property type="gene ID" value="TuG1812G0600001278.01"/>
</dbReference>
<dbReference type="Proteomes" id="UP000015106">
    <property type="component" value="Chromosome 6"/>
</dbReference>
<dbReference type="Gramene" id="TuG1812G0600001278.01.T01">
    <property type="protein sequence ID" value="TuG1812G0600001278.01.T01.cds271887"/>
    <property type="gene ID" value="TuG1812G0600001278.01"/>
</dbReference>
<evidence type="ECO:0000313" key="2">
    <source>
        <dbReference type="Proteomes" id="UP000015106"/>
    </source>
</evidence>
<reference evidence="1" key="3">
    <citation type="submission" date="2022-06" db="UniProtKB">
        <authorList>
            <consortium name="EnsemblPlants"/>
        </authorList>
    </citation>
    <scope>IDENTIFICATION</scope>
</reference>
<protein>
    <submittedName>
        <fullName evidence="1">Uncharacterized protein</fullName>
    </submittedName>
</protein>
<reference evidence="1" key="2">
    <citation type="submission" date="2018-03" db="EMBL/GenBank/DDBJ databases">
        <title>The Triticum urartu genome reveals the dynamic nature of wheat genome evolution.</title>
        <authorList>
            <person name="Ling H."/>
            <person name="Ma B."/>
            <person name="Shi X."/>
            <person name="Liu H."/>
            <person name="Dong L."/>
            <person name="Sun H."/>
            <person name="Cao Y."/>
            <person name="Gao Q."/>
            <person name="Zheng S."/>
            <person name="Li Y."/>
            <person name="Yu Y."/>
            <person name="Du H."/>
            <person name="Qi M."/>
            <person name="Li Y."/>
            <person name="Yu H."/>
            <person name="Cui Y."/>
            <person name="Wang N."/>
            <person name="Chen C."/>
            <person name="Wu H."/>
            <person name="Zhao Y."/>
            <person name="Zhang J."/>
            <person name="Li Y."/>
            <person name="Zhou W."/>
            <person name="Zhang B."/>
            <person name="Hu W."/>
            <person name="Eijk M."/>
            <person name="Tang J."/>
            <person name="Witsenboer H."/>
            <person name="Zhao S."/>
            <person name="Li Z."/>
            <person name="Zhang A."/>
            <person name="Wang D."/>
            <person name="Liang C."/>
        </authorList>
    </citation>
    <scope>NUCLEOTIDE SEQUENCE [LARGE SCALE GENOMIC DNA]</scope>
    <source>
        <strain evidence="1">cv. G1812</strain>
    </source>
</reference>
<reference evidence="2" key="1">
    <citation type="journal article" date="2013" name="Nature">
        <title>Draft genome of the wheat A-genome progenitor Triticum urartu.</title>
        <authorList>
            <person name="Ling H.Q."/>
            <person name="Zhao S."/>
            <person name="Liu D."/>
            <person name="Wang J."/>
            <person name="Sun H."/>
            <person name="Zhang C."/>
            <person name="Fan H."/>
            <person name="Li D."/>
            <person name="Dong L."/>
            <person name="Tao Y."/>
            <person name="Gao C."/>
            <person name="Wu H."/>
            <person name="Li Y."/>
            <person name="Cui Y."/>
            <person name="Guo X."/>
            <person name="Zheng S."/>
            <person name="Wang B."/>
            <person name="Yu K."/>
            <person name="Liang Q."/>
            <person name="Yang W."/>
            <person name="Lou X."/>
            <person name="Chen J."/>
            <person name="Feng M."/>
            <person name="Jian J."/>
            <person name="Zhang X."/>
            <person name="Luo G."/>
            <person name="Jiang Y."/>
            <person name="Liu J."/>
            <person name="Wang Z."/>
            <person name="Sha Y."/>
            <person name="Zhang B."/>
            <person name="Wu H."/>
            <person name="Tang D."/>
            <person name="Shen Q."/>
            <person name="Xue P."/>
            <person name="Zou S."/>
            <person name="Wang X."/>
            <person name="Liu X."/>
            <person name="Wang F."/>
            <person name="Yang Y."/>
            <person name="An X."/>
            <person name="Dong Z."/>
            <person name="Zhang K."/>
            <person name="Zhang X."/>
            <person name="Luo M.C."/>
            <person name="Dvorak J."/>
            <person name="Tong Y."/>
            <person name="Wang J."/>
            <person name="Yang H."/>
            <person name="Li Z."/>
            <person name="Wang D."/>
            <person name="Zhang A."/>
            <person name="Wang J."/>
        </authorList>
    </citation>
    <scope>NUCLEOTIDE SEQUENCE</scope>
    <source>
        <strain evidence="2">cv. G1812</strain>
    </source>
</reference>